<comment type="caution">
    <text evidence="2">The sequence shown here is derived from an EMBL/GenBank/DDBJ whole genome shotgun (WGS) entry which is preliminary data.</text>
</comment>
<dbReference type="Proteomes" id="UP001202961">
    <property type="component" value="Unassembled WGS sequence"/>
</dbReference>
<keyword evidence="1" id="KW-0732">Signal</keyword>
<dbReference type="Gene3D" id="2.60.120.200">
    <property type="match status" value="1"/>
</dbReference>
<protein>
    <submittedName>
        <fullName evidence="2">Uncharacterized protein</fullName>
    </submittedName>
</protein>
<accession>A0ABT0U603</accession>
<proteinExistence type="predicted"/>
<dbReference type="EMBL" id="JAMQBK010000044">
    <property type="protein sequence ID" value="MCM2372333.1"/>
    <property type="molecule type" value="Genomic_DNA"/>
</dbReference>
<keyword evidence="3" id="KW-1185">Reference proteome</keyword>
<sequence>MRTSLIACHSLLIFSLGIHPGFADDGPEMSRDWGQVIRPDGDSQVRIDGQKLTIEYGPGVKKLDAEGGGMNSPRVLQELSGDFSIQVTVDGDLPLPALDGKKTRAYISGGLVVFQDEKNYIRLERASFTRQGTIWHYANFEQRINARRTRMGRFADFPLQPAKPVELRLEIKGETVRALVRHVGDDWHELGIAKMHNRDRLLAGVSGVKTDAGRAEVCFLNLQVSKDPIAADAESASEIDLNEMRQIIRTQKPENVRWRDLIAEVEELQRRGKKVATLSEVEQTLLINDAKRVGTTKTPKMKAYLGPSIARRLAESFSKAGLSRQSIRVYREFAESLEKLGEDGLREVIGSLRQSADDLENKLLSRKAEKDHC</sequence>
<evidence type="ECO:0000313" key="3">
    <source>
        <dbReference type="Proteomes" id="UP001202961"/>
    </source>
</evidence>
<reference evidence="2 3" key="1">
    <citation type="journal article" date="2022" name="Syst. Appl. Microbiol.">
        <title>Rhodopirellula aestuarii sp. nov., a novel member of the genus Rhodopirellula isolated from brackish sediments collected in the Tagus River estuary, Portugal.</title>
        <authorList>
            <person name="Vitorino I.R."/>
            <person name="Klimek D."/>
            <person name="Calusinska M."/>
            <person name="Lobo-da-Cunha A."/>
            <person name="Vasconcelos V."/>
            <person name="Lage O.M."/>
        </authorList>
    </citation>
    <scope>NUCLEOTIDE SEQUENCE [LARGE SCALE GENOMIC DNA]</scope>
    <source>
        <strain evidence="2 3">ICT_H3.1</strain>
    </source>
</reference>
<dbReference type="RefSeq" id="WP_250929969.1">
    <property type="nucleotide sequence ID" value="NZ_JAMQBK010000044.1"/>
</dbReference>
<evidence type="ECO:0000313" key="2">
    <source>
        <dbReference type="EMBL" id="MCM2372333.1"/>
    </source>
</evidence>
<feature type="signal peptide" evidence="1">
    <location>
        <begin position="1"/>
        <end position="23"/>
    </location>
</feature>
<evidence type="ECO:0000256" key="1">
    <source>
        <dbReference type="SAM" id="SignalP"/>
    </source>
</evidence>
<feature type="chain" id="PRO_5046624252" evidence="1">
    <location>
        <begin position="24"/>
        <end position="373"/>
    </location>
</feature>
<organism evidence="2 3">
    <name type="scientific">Aporhodopirellula aestuarii</name>
    <dbReference type="NCBI Taxonomy" id="2950107"/>
    <lineage>
        <taxon>Bacteria</taxon>
        <taxon>Pseudomonadati</taxon>
        <taxon>Planctomycetota</taxon>
        <taxon>Planctomycetia</taxon>
        <taxon>Pirellulales</taxon>
        <taxon>Pirellulaceae</taxon>
        <taxon>Aporhodopirellula</taxon>
    </lineage>
</organism>
<gene>
    <name evidence="2" type="ORF">NB063_17130</name>
</gene>
<name>A0ABT0U603_9BACT</name>